<protein>
    <recommendedName>
        <fullName evidence="1">ATP-dependent DNA helicase</fullName>
        <ecNumber evidence="1">5.6.2.3</ecNumber>
    </recommendedName>
</protein>
<dbReference type="InterPro" id="IPR010285">
    <property type="entry name" value="DNA_helicase_pif1-like_DEAD"/>
</dbReference>
<name>A0A6L2JFN4_TANCI</name>
<keyword evidence="1" id="KW-0347">Helicase</keyword>
<dbReference type="Pfam" id="PF02721">
    <property type="entry name" value="DUF223"/>
    <property type="match status" value="1"/>
</dbReference>
<keyword evidence="1" id="KW-0067">ATP-binding</keyword>
<comment type="catalytic activity">
    <reaction evidence="1">
        <text>ATP + H2O = ADP + phosphate + H(+)</text>
        <dbReference type="Rhea" id="RHEA:13065"/>
        <dbReference type="ChEBI" id="CHEBI:15377"/>
        <dbReference type="ChEBI" id="CHEBI:15378"/>
        <dbReference type="ChEBI" id="CHEBI:30616"/>
        <dbReference type="ChEBI" id="CHEBI:43474"/>
        <dbReference type="ChEBI" id="CHEBI:456216"/>
        <dbReference type="EC" id="5.6.2.3"/>
    </reaction>
</comment>
<keyword evidence="1" id="KW-0227">DNA damage</keyword>
<keyword evidence="1" id="KW-0234">DNA repair</keyword>
<feature type="coiled-coil region" evidence="2">
    <location>
        <begin position="1611"/>
        <end position="1638"/>
    </location>
</feature>
<dbReference type="Pfam" id="PF07727">
    <property type="entry name" value="RVT_2"/>
    <property type="match status" value="1"/>
</dbReference>
<dbReference type="GO" id="GO:0003676">
    <property type="term" value="F:nucleic acid binding"/>
    <property type="evidence" value="ECO:0007669"/>
    <property type="project" value="InterPro"/>
</dbReference>
<dbReference type="Pfam" id="PF05970">
    <property type="entry name" value="PIF1"/>
    <property type="match status" value="1"/>
</dbReference>
<dbReference type="GO" id="GO:0016787">
    <property type="term" value="F:hydrolase activity"/>
    <property type="evidence" value="ECO:0007669"/>
    <property type="project" value="UniProtKB-KW"/>
</dbReference>
<reference evidence="5" key="1">
    <citation type="journal article" date="2019" name="Sci. Rep.">
        <title>Draft genome of Tanacetum cinerariifolium, the natural source of mosquito coil.</title>
        <authorList>
            <person name="Yamashiro T."/>
            <person name="Shiraishi A."/>
            <person name="Satake H."/>
            <person name="Nakayama K."/>
        </authorList>
    </citation>
    <scope>NUCLEOTIDE SEQUENCE</scope>
</reference>
<evidence type="ECO:0000256" key="2">
    <source>
        <dbReference type="SAM" id="Coils"/>
    </source>
</evidence>
<gene>
    <name evidence="5" type="ORF">Tci_006703</name>
</gene>
<feature type="compositionally biased region" description="Low complexity" evidence="3">
    <location>
        <begin position="1572"/>
        <end position="1587"/>
    </location>
</feature>
<feature type="compositionally biased region" description="Low complexity" evidence="3">
    <location>
        <begin position="1729"/>
        <end position="1747"/>
    </location>
</feature>
<keyword evidence="2" id="KW-0175">Coiled coil</keyword>
<feature type="region of interest" description="Disordered" evidence="3">
    <location>
        <begin position="1714"/>
        <end position="1759"/>
    </location>
</feature>
<feature type="compositionally biased region" description="Basic residues" evidence="3">
    <location>
        <begin position="1748"/>
        <end position="1759"/>
    </location>
</feature>
<dbReference type="GO" id="GO:0005524">
    <property type="term" value="F:ATP binding"/>
    <property type="evidence" value="ECO:0007669"/>
    <property type="project" value="UniProtKB-KW"/>
</dbReference>
<dbReference type="EMBL" id="BKCJ010000611">
    <property type="protein sequence ID" value="GEU34725.1"/>
    <property type="molecule type" value="Genomic_DNA"/>
</dbReference>
<dbReference type="Gene3D" id="3.40.50.300">
    <property type="entry name" value="P-loop containing nucleotide triphosphate hydrolases"/>
    <property type="match status" value="1"/>
</dbReference>
<dbReference type="SUPFAM" id="SSF56672">
    <property type="entry name" value="DNA/RNA polymerases"/>
    <property type="match status" value="1"/>
</dbReference>
<dbReference type="Gene3D" id="4.10.60.10">
    <property type="entry name" value="Zinc finger, CCHC-type"/>
    <property type="match status" value="1"/>
</dbReference>
<keyword evidence="1" id="KW-0233">DNA recombination</keyword>
<feature type="coiled-coil region" evidence="2">
    <location>
        <begin position="1334"/>
        <end position="1365"/>
    </location>
</feature>
<comment type="cofactor">
    <cofactor evidence="1">
        <name>Mg(2+)</name>
        <dbReference type="ChEBI" id="CHEBI:18420"/>
    </cofactor>
</comment>
<comment type="similarity">
    <text evidence="1">Belongs to the helicase family.</text>
</comment>
<evidence type="ECO:0000259" key="4">
    <source>
        <dbReference type="SMART" id="SM00343"/>
    </source>
</evidence>
<dbReference type="InterPro" id="IPR027417">
    <property type="entry name" value="P-loop_NTPase"/>
</dbReference>
<feature type="domain" description="CCHC-type" evidence="4">
    <location>
        <begin position="1181"/>
        <end position="1197"/>
    </location>
</feature>
<comment type="caution">
    <text evidence="5">The sequence shown here is derived from an EMBL/GenBank/DDBJ whole genome shotgun (WGS) entry which is preliminary data.</text>
</comment>
<dbReference type="SUPFAM" id="SSF57756">
    <property type="entry name" value="Retrovirus zinc finger-like domains"/>
    <property type="match status" value="1"/>
</dbReference>
<dbReference type="GO" id="GO:0006281">
    <property type="term" value="P:DNA repair"/>
    <property type="evidence" value="ECO:0007669"/>
    <property type="project" value="UniProtKB-KW"/>
</dbReference>
<sequence length="2536" mass="286648">MLEKSMYNSWKSRMELYIENRENARMILNSVLNGPLIWPTVNEENGLIVPLFTQGDDPIACRNKAMAFLIVVASLRFPSTNNQLRTSTNQRNQDTIQDGGQVRVVKCYNFQGEGHKARQCTQLKRPRNAAWFKEKAMLAEAHESGQILNQEQLSFLTDPGIPDGQAAQKTIPNTFYFQTEDLDAYDSDCDDVSNAKTVLMANLSNYGSDIISKVPHFEPYYTDMDNQSVHAMQSFEKTSFVDFTDNEITNGSVDCFKNGLYTPANANDNGNGTKLSVVKDYGILDLSHKHYCIDEAVGTNTRFAIEDNTCGMPSHTEVNIVEPFHLVIAQCKRPKRKRTCSLGPYQSQRINNNTKQTLITAQPKTHNYQADTKLSVVKDYGNQNLSHKYYSIDEAVGTNALMKVTNRPSKVDRSTRYTRSAVANNTSGMASCKCPLTYLLKFTYNFIMEVNIVEPFYSAMAQCKRKKRKKTCFVGPYRPQRVNNNTKCVCRWQKSCVVRIGTQYSGEESISVSNRRIVLQPPPEYPQYIKELYENTHFMENIRAYNQMFSMTSLGANIDKSINNGKGIYDDILQGDRDGSDLGLRTVLTASFTGCPRYMYAHYLDALLIADDRADIVDHIFEKKVRDYIKFVLLYTIEFQKQGLPHYHSLLWISNTSRAHQDIDVDKYICAELPDLRTDADGFAVILEFMIHRPCGYENSNATCMKDGDFRLPIPPEDMLLILQNRLLMEETNYNQQLLLDENNFLIPRLNKDQKLIFVEITNVAKCNIQKLIFVYRHGGTGKTFLWKAITSALRSEEKIVLTVAASGITALLLPSGRTVHPCFQILLNLKDECICRIKNSQLADLLSPMTKSNDQSMVPADKGKLPLIEENTVSLADIKPTQTNQTIEVRVYRKWVAKNVKTQVASNFCAMLLDTKGNAIQANMDLRDTNYFNQQLQLNNAYIISRFMCTTTKIWDRTLPNNTTLLFRRYTSIIPISNTNFPEHYFNFIAYNEVSARANISGAPLINYSLWEVIMNGDSPLPTRIVDGVVQIVAPTNEKQRLAKKNKLKARGTLLMALSDKHQLNFNIHKDAKSLMEAIEKRFGVTTAPSISAASLKATVTTLPNVDSLSDVVIYSFFSNSPQLNNKDLKQIDPDDLEKIDLKWQMAMLTIRARRFLKRTGRNLDVNGTDTIRFDMSKVECYNFHRRGHFARECRSPRDNRNKETTRRTIPMEVSTSNALVSQCDAVGGYDWSFQADEEPTNYALMAYASSGSSSFLGSNNEVVPCSIACSKAYATLQTHYDNLTVEFRKSQLDVLSYKTGLESVEARLVVYQKNKTVFEEDIKLLKLDVMLRDNALAELRKKFKKAEKERNELKLTLDKFQTSFKNLSKLLESQVSDKTSLGFDSQVFNCQVSECEELHSHESDNKVPKNPENDTYTTGEGYHAVPPLYTRTFLPPKLDLVFTDDPNASESVANVFNVESSTNKDSKDMSKTHRPAAPIIEDWISDSEDETKIEEFVNKVKLKTKKQKMVVTVNVASNIPSGGTLHIPAASPSVSIAVPPGPSDVPPGTFAVPTVASTVPTGGPNVPTNVPSSAAPAGVSSKGKSPMVEEDIPIKARTFKQMEEDKLGEEAAKQLRDEEMAQMERQRAEMQKKRQQDVLDSAMYYNEADWLNIRAQVEANASLFKTLLGDDVSENNFPARMAALIKKKRQALAEQFQIQAFRRTLKRLGPVLEEPSSKRQQSTDTLSPSVPKVRHSPVVSSPPSSHTRRKSFGRKHIHKPKSILSKLDLDADAQMFIKVVVNEDSDDEDSDVEVWSAVVGWEVLPIPLGEINALYRIDGSTKHFASMFDPLYGGSTGSYEAIWLSETVSGEVLSMFTDVSYPLSVKLMERMLMHKLEIDLDVVGNDMTTAEQLIQYVVPTGRVIVPTGRYVVPTGRVIVATSRKSSFVDPYKYHDDPDIPKLEDIVYSDDEEDVGTEADLSNLETNILVSPIPTTRVHKDHPINQITGDLNSAPQTRSMTRMVKEQGGLHQINDKDFYTCMFSCFLSQEEPKKVLQALKDPSWIKAIQEELLQFNCKRNKARLVAQGHTQEEGIEYDEVFAPVARIEAKWLFLAYDSFMGFMVHQMDVKSAFLYGTTKEEVYVFQPLGFEDLDYSNKVYKVVKAFYGLHQAPRAWYETLANYLLENGFQNEKIDQTLFIKKQKGDILLVQVYVDDIIFGTTNKELCKDFEKLMKDKFQMSSIGEITFFLRLQVKQKDDGIFISQDKYVAEILRKFGLTYVKSASTPIETDKPLLKDLDGKDMDVHIYRSMIRSLMYLTSSRLDIMFVVCACTRFQVTPKVSHLHAVKRSFRYLKGKPHLGLWYPRASPFNLVAYSNSDYARASLDWKSTIFNAAGHFITAVSYELMLFGPPLFASMLVQPQPQAGEEDPTSTPLATPPQDQPLTPYASPPQEQPTTPHESSMPLLTTLMETYETLSQKLEKKQKSKSSGFKRLRKVGGKIEAIDADEGITLVDVEADKEVFAMDAKTGERLNQEEVSVAEPTVFDDEDVTMIMA</sequence>
<evidence type="ECO:0000256" key="1">
    <source>
        <dbReference type="RuleBase" id="RU363044"/>
    </source>
</evidence>
<dbReference type="InterPro" id="IPR003871">
    <property type="entry name" value="RFA1B/D_OB_1st"/>
</dbReference>
<dbReference type="PANTHER" id="PTHR10492">
    <property type="match status" value="1"/>
</dbReference>
<dbReference type="PANTHER" id="PTHR10492:SF96">
    <property type="entry name" value="ATP-DEPENDENT DNA HELICASE"/>
    <property type="match status" value="1"/>
</dbReference>
<dbReference type="GO" id="GO:0000723">
    <property type="term" value="P:telomere maintenance"/>
    <property type="evidence" value="ECO:0007669"/>
    <property type="project" value="InterPro"/>
</dbReference>
<feature type="region of interest" description="Disordered" evidence="3">
    <location>
        <begin position="2403"/>
        <end position="2443"/>
    </location>
</feature>
<proteinExistence type="inferred from homology"/>
<feature type="region of interest" description="Disordered" evidence="3">
    <location>
        <begin position="1564"/>
        <end position="1589"/>
    </location>
</feature>
<organism evidence="5">
    <name type="scientific">Tanacetum cinerariifolium</name>
    <name type="common">Dalmatian daisy</name>
    <name type="synonym">Chrysanthemum cinerariifolium</name>
    <dbReference type="NCBI Taxonomy" id="118510"/>
    <lineage>
        <taxon>Eukaryota</taxon>
        <taxon>Viridiplantae</taxon>
        <taxon>Streptophyta</taxon>
        <taxon>Embryophyta</taxon>
        <taxon>Tracheophyta</taxon>
        <taxon>Spermatophyta</taxon>
        <taxon>Magnoliopsida</taxon>
        <taxon>eudicotyledons</taxon>
        <taxon>Gunneridae</taxon>
        <taxon>Pentapetalae</taxon>
        <taxon>asterids</taxon>
        <taxon>campanulids</taxon>
        <taxon>Asterales</taxon>
        <taxon>Asteraceae</taxon>
        <taxon>Asteroideae</taxon>
        <taxon>Anthemideae</taxon>
        <taxon>Anthemidinae</taxon>
        <taxon>Tanacetum</taxon>
    </lineage>
</organism>
<dbReference type="GO" id="GO:0006310">
    <property type="term" value="P:DNA recombination"/>
    <property type="evidence" value="ECO:0007669"/>
    <property type="project" value="UniProtKB-KW"/>
</dbReference>
<evidence type="ECO:0000313" key="5">
    <source>
        <dbReference type="EMBL" id="GEU34725.1"/>
    </source>
</evidence>
<dbReference type="SUPFAM" id="SSF50249">
    <property type="entry name" value="Nucleic acid-binding proteins"/>
    <property type="match status" value="1"/>
</dbReference>
<evidence type="ECO:0000256" key="3">
    <source>
        <dbReference type="SAM" id="MobiDB-lite"/>
    </source>
</evidence>
<dbReference type="GO" id="GO:0043139">
    <property type="term" value="F:5'-3' DNA helicase activity"/>
    <property type="evidence" value="ECO:0007669"/>
    <property type="project" value="UniProtKB-EC"/>
</dbReference>
<dbReference type="GO" id="GO:0008270">
    <property type="term" value="F:zinc ion binding"/>
    <property type="evidence" value="ECO:0007669"/>
    <property type="project" value="InterPro"/>
</dbReference>
<dbReference type="InterPro" id="IPR001878">
    <property type="entry name" value="Znf_CCHC"/>
</dbReference>
<dbReference type="InterPro" id="IPR043502">
    <property type="entry name" value="DNA/RNA_pol_sf"/>
</dbReference>
<dbReference type="SMART" id="SM00343">
    <property type="entry name" value="ZnF_C2HC"/>
    <property type="match status" value="2"/>
</dbReference>
<feature type="domain" description="CCHC-type" evidence="4">
    <location>
        <begin position="106"/>
        <end position="122"/>
    </location>
</feature>
<accession>A0A6L2JFN4</accession>
<dbReference type="Gene3D" id="2.40.50.140">
    <property type="entry name" value="Nucleic acid-binding proteins"/>
    <property type="match status" value="1"/>
</dbReference>
<dbReference type="InterPro" id="IPR013103">
    <property type="entry name" value="RVT_2"/>
</dbReference>
<keyword evidence="1" id="KW-0547">Nucleotide-binding</keyword>
<keyword evidence="1" id="KW-0378">Hydrolase</keyword>
<dbReference type="InterPro" id="IPR036875">
    <property type="entry name" value="Znf_CCHC_sf"/>
</dbReference>
<dbReference type="InterPro" id="IPR012340">
    <property type="entry name" value="NA-bd_OB-fold"/>
</dbReference>
<dbReference type="EC" id="5.6.2.3" evidence="1"/>